<protein>
    <submittedName>
        <fullName evidence="2">tRNA (Adenosine(37)-N6)-threonylcarbamoyltransferase complex dimerization subunit type 1 TsaB</fullName>
    </submittedName>
</protein>
<evidence type="ECO:0000259" key="1">
    <source>
        <dbReference type="Pfam" id="PF00814"/>
    </source>
</evidence>
<sequence length="233" mass="26195">MNILTIDSSNEFLVLGAQSATNTEKSMIKAGNRHSEFILPEIDNILKKVQLDSVSELDMIAYNYGPGAFTGLRIGLGCALGLAYSNNTPLAAIPSFLLYTCPESQKYRFLAVALDARLNQVYFAVINQEDFSYRINPCLIPPEEIIQILESDTVLNSDNCWITGNGIPAYLDKTTTLSNKFAYLHQEYPDASRMLELCNHGRYQRFDCKNADLMYIRDKVALNLDEQKKSKAQ</sequence>
<dbReference type="CDD" id="cd24032">
    <property type="entry name" value="ASKHA_NBD_TsaB"/>
    <property type="match status" value="1"/>
</dbReference>
<dbReference type="OrthoDB" id="9809995at2"/>
<dbReference type="InterPro" id="IPR022496">
    <property type="entry name" value="T6A_TsaB"/>
</dbReference>
<dbReference type="SUPFAM" id="SSF53067">
    <property type="entry name" value="Actin-like ATPase domain"/>
    <property type="match status" value="2"/>
</dbReference>
<dbReference type="GO" id="GO:0016740">
    <property type="term" value="F:transferase activity"/>
    <property type="evidence" value="ECO:0007669"/>
    <property type="project" value="UniProtKB-KW"/>
</dbReference>
<dbReference type="AlphaFoldDB" id="A0A2I7N3V9"/>
<evidence type="ECO:0000313" key="3">
    <source>
        <dbReference type="Proteomes" id="UP000236655"/>
    </source>
</evidence>
<proteinExistence type="predicted"/>
<dbReference type="InterPro" id="IPR000905">
    <property type="entry name" value="Gcp-like_dom"/>
</dbReference>
<feature type="domain" description="Gcp-like" evidence="1">
    <location>
        <begin position="30"/>
        <end position="147"/>
    </location>
</feature>
<organism evidence="2 3">
    <name type="scientific">Aquella oligotrophica</name>
    <dbReference type="NCBI Taxonomy" id="2067065"/>
    <lineage>
        <taxon>Bacteria</taxon>
        <taxon>Pseudomonadati</taxon>
        <taxon>Pseudomonadota</taxon>
        <taxon>Betaproteobacteria</taxon>
        <taxon>Neisseriales</taxon>
        <taxon>Neisseriaceae</taxon>
        <taxon>Aquella</taxon>
    </lineage>
</organism>
<dbReference type="GO" id="GO:0002949">
    <property type="term" value="P:tRNA threonylcarbamoyladenosine modification"/>
    <property type="evidence" value="ECO:0007669"/>
    <property type="project" value="InterPro"/>
</dbReference>
<keyword evidence="3" id="KW-1185">Reference proteome</keyword>
<dbReference type="Proteomes" id="UP000236655">
    <property type="component" value="Chromosome"/>
</dbReference>
<evidence type="ECO:0000313" key="2">
    <source>
        <dbReference type="EMBL" id="AUR51133.1"/>
    </source>
</evidence>
<name>A0A2I7N3V9_9NEIS</name>
<dbReference type="KEGG" id="nba:CUN60_02050"/>
<dbReference type="NCBIfam" id="TIGR03725">
    <property type="entry name" value="T6A_YeaZ"/>
    <property type="match status" value="1"/>
</dbReference>
<keyword evidence="2" id="KW-0808">Transferase</keyword>
<dbReference type="Gene3D" id="3.30.420.40">
    <property type="match status" value="2"/>
</dbReference>
<reference evidence="3" key="1">
    <citation type="submission" date="2017-11" db="EMBL/GenBank/DDBJ databases">
        <authorList>
            <person name="Chan K.G."/>
            <person name="Lee L.S."/>
        </authorList>
    </citation>
    <scope>NUCLEOTIDE SEQUENCE [LARGE SCALE GENOMIC DNA]</scope>
    <source>
        <strain evidence="3">DSM 100970</strain>
    </source>
</reference>
<dbReference type="Pfam" id="PF00814">
    <property type="entry name" value="TsaD"/>
    <property type="match status" value="1"/>
</dbReference>
<dbReference type="RefSeq" id="WP_102950433.1">
    <property type="nucleotide sequence ID" value="NZ_CP024847.1"/>
</dbReference>
<dbReference type="InterPro" id="IPR043129">
    <property type="entry name" value="ATPase_NBD"/>
</dbReference>
<dbReference type="EMBL" id="CP024847">
    <property type="protein sequence ID" value="AUR51133.1"/>
    <property type="molecule type" value="Genomic_DNA"/>
</dbReference>
<gene>
    <name evidence="2" type="primary">tsaB</name>
    <name evidence="2" type="ORF">CUN60_02050</name>
</gene>
<accession>A0A2I7N3V9</accession>